<name>A0A834FVA1_RHOSS</name>
<proteinExistence type="predicted"/>
<dbReference type="InterPro" id="IPR043424">
    <property type="entry name" value="BLT-like"/>
</dbReference>
<dbReference type="Proteomes" id="UP000626092">
    <property type="component" value="Unassembled WGS sequence"/>
</dbReference>
<evidence type="ECO:0000256" key="1">
    <source>
        <dbReference type="SAM" id="Coils"/>
    </source>
</evidence>
<comment type="caution">
    <text evidence="3">The sequence shown here is derived from an EMBL/GenBank/DDBJ whole genome shotgun (WGS) entry which is preliminary data.</text>
</comment>
<evidence type="ECO:0000313" key="3">
    <source>
        <dbReference type="EMBL" id="KAF7112229.1"/>
    </source>
</evidence>
<protein>
    <submittedName>
        <fullName evidence="3">Uncharacterized protein</fullName>
    </submittedName>
</protein>
<dbReference type="EMBL" id="WJXA01000551">
    <property type="protein sequence ID" value="KAF7112229.1"/>
    <property type="molecule type" value="Genomic_DNA"/>
</dbReference>
<reference evidence="3" key="1">
    <citation type="submission" date="2019-11" db="EMBL/GenBank/DDBJ databases">
        <authorList>
            <person name="Liu Y."/>
            <person name="Hou J."/>
            <person name="Li T.-Q."/>
            <person name="Guan C.-H."/>
            <person name="Wu X."/>
            <person name="Wu H.-Z."/>
            <person name="Ling F."/>
            <person name="Zhang R."/>
            <person name="Shi X.-G."/>
            <person name="Ren J.-P."/>
            <person name="Chen E.-F."/>
            <person name="Sun J.-M."/>
        </authorList>
    </citation>
    <scope>NUCLEOTIDE SEQUENCE</scope>
    <source>
        <strain evidence="3">Adult_tree_wgs_1</strain>
        <tissue evidence="3">Leaves</tissue>
    </source>
</reference>
<organism evidence="3 4">
    <name type="scientific">Rhododendron simsii</name>
    <name type="common">Sims's rhododendron</name>
    <dbReference type="NCBI Taxonomy" id="118357"/>
    <lineage>
        <taxon>Eukaryota</taxon>
        <taxon>Viridiplantae</taxon>
        <taxon>Streptophyta</taxon>
        <taxon>Embryophyta</taxon>
        <taxon>Tracheophyta</taxon>
        <taxon>Spermatophyta</taxon>
        <taxon>Magnoliopsida</taxon>
        <taxon>eudicotyledons</taxon>
        <taxon>Gunneridae</taxon>
        <taxon>Pentapetalae</taxon>
        <taxon>asterids</taxon>
        <taxon>Ericales</taxon>
        <taxon>Ericaceae</taxon>
        <taxon>Ericoideae</taxon>
        <taxon>Rhodoreae</taxon>
        <taxon>Rhododendron</taxon>
    </lineage>
</organism>
<accession>A0A834FVA1</accession>
<feature type="compositionally biased region" description="Basic and acidic residues" evidence="2">
    <location>
        <begin position="47"/>
        <end position="63"/>
    </location>
</feature>
<keyword evidence="1" id="KW-0175">Coiled coil</keyword>
<feature type="region of interest" description="Disordered" evidence="2">
    <location>
        <begin position="134"/>
        <end position="154"/>
    </location>
</feature>
<feature type="compositionally biased region" description="Basic residues" evidence="2">
    <location>
        <begin position="19"/>
        <end position="29"/>
    </location>
</feature>
<feature type="compositionally biased region" description="Polar residues" evidence="2">
    <location>
        <begin position="616"/>
        <end position="637"/>
    </location>
</feature>
<sequence length="680" mass="77089">MKIRSETLDLVRDSDLRTKFQKPPRRKSRSPAGVRLKRVGAPAGKRSRPETPEKFHGGDKCRGGDGKEERLWLEAGLSSGRKLSSRELAAVLWRLRLPEVAGSGGERSSLPKNGRLGLQYAASHTVVPFLGHQTHHNSRAHNSGGKDLMQSPRSISGSRNEFMYKFEPLLRFSNPAMEGATKWDTMHLKIADEVKLISDRSKHPDRETNAVSAISALKVELKQAKIRIHELETERQSSKKKLEHFLKKLSEERATWRSREHEKIRVIIDDIKSDLNQERKNRQRLEMVNSKMVNELADVKLLSKRYMQEYEKEKKARELIEEVCDELAKEIGEDKTEVEDLKRESMKLREEVDEERKMLQMAEVWREERVQMKLVDAKVMVAEKYSQMNKLVADLETFLSLRNEIPDGEETRKAEFLRKAAAAVNIQGIKEFAYEPPNPNEIFSVFEDVNCREANERREIGDCSGSSHVSCASRVRTMSREANMFNEDRLLRPSNSCFEESGDMEEDESGWETVSHVDDQGSSSSPEGSNPSVNKIGWEDNACEHTQIAEIREVTEFAMRNSKMVPFASRILRSCPNSGDNCKIIAGEGMMNGRISNGSRLSSGASISPDRGSGKGTVSPQDLAGQWSSPELENPQITRGVKGHIEWPRGVQKSSLKAKLLEARIESQKIQLRQVLKQKS</sequence>
<feature type="coiled-coil region" evidence="1">
    <location>
        <begin position="214"/>
        <end position="358"/>
    </location>
</feature>
<keyword evidence="4" id="KW-1185">Reference proteome</keyword>
<feature type="compositionally biased region" description="Polar residues" evidence="2">
    <location>
        <begin position="595"/>
        <end position="606"/>
    </location>
</feature>
<feature type="region of interest" description="Disordered" evidence="2">
    <location>
        <begin position="595"/>
        <end position="641"/>
    </location>
</feature>
<dbReference type="OrthoDB" id="1927957at2759"/>
<dbReference type="PANTHER" id="PTHR31071">
    <property type="entry name" value="GB|AAF24581.1"/>
    <property type="match status" value="1"/>
</dbReference>
<dbReference type="AlphaFoldDB" id="A0A834FVA1"/>
<evidence type="ECO:0000313" key="4">
    <source>
        <dbReference type="Proteomes" id="UP000626092"/>
    </source>
</evidence>
<gene>
    <name evidence="3" type="ORF">RHSIM_RhsimUnG0250700</name>
</gene>
<dbReference type="PANTHER" id="PTHR31071:SF2">
    <property type="entry name" value="ACTIN CYTOSKELETON-REGULATORY COMPLEX PAN-LIKE PROTEIN"/>
    <property type="match status" value="1"/>
</dbReference>
<feature type="region of interest" description="Disordered" evidence="2">
    <location>
        <begin position="494"/>
        <end position="537"/>
    </location>
</feature>
<feature type="compositionally biased region" description="Low complexity" evidence="2">
    <location>
        <begin position="521"/>
        <end position="532"/>
    </location>
</feature>
<evidence type="ECO:0000256" key="2">
    <source>
        <dbReference type="SAM" id="MobiDB-lite"/>
    </source>
</evidence>
<feature type="compositionally biased region" description="Acidic residues" evidence="2">
    <location>
        <begin position="500"/>
        <end position="510"/>
    </location>
</feature>
<feature type="region of interest" description="Disordered" evidence="2">
    <location>
        <begin position="14"/>
        <end position="63"/>
    </location>
</feature>